<organism evidence="2 3">
    <name type="scientific">Candidatus Nitrospira inopinata</name>
    <dbReference type="NCBI Taxonomy" id="1715989"/>
    <lineage>
        <taxon>Bacteria</taxon>
        <taxon>Pseudomonadati</taxon>
        <taxon>Nitrospirota</taxon>
        <taxon>Nitrospiria</taxon>
        <taxon>Nitrospirales</taxon>
        <taxon>Nitrospiraceae</taxon>
        <taxon>Nitrospira</taxon>
    </lineage>
</organism>
<keyword evidence="1" id="KW-0472">Membrane</keyword>
<evidence type="ECO:0000256" key="1">
    <source>
        <dbReference type="SAM" id="Phobius"/>
    </source>
</evidence>
<proteinExistence type="predicted"/>
<feature type="transmembrane region" description="Helical" evidence="1">
    <location>
        <begin position="50"/>
        <end position="70"/>
    </location>
</feature>
<dbReference type="KEGG" id="nio:NITINOP_0674"/>
<evidence type="ECO:0000313" key="2">
    <source>
        <dbReference type="EMBL" id="CUQ65649.1"/>
    </source>
</evidence>
<accession>A0A0S4KMG8</accession>
<dbReference type="AlphaFoldDB" id="A0A0S4KMG8"/>
<evidence type="ECO:0000313" key="3">
    <source>
        <dbReference type="Proteomes" id="UP000066284"/>
    </source>
</evidence>
<keyword evidence="1" id="KW-0812">Transmembrane</keyword>
<dbReference type="RefSeq" id="WP_062483174.1">
    <property type="nucleotide sequence ID" value="NZ_LN885086.1"/>
</dbReference>
<reference evidence="3" key="1">
    <citation type="submission" date="2015-09" db="EMBL/GenBank/DDBJ databases">
        <authorList>
            <person name="Daims H."/>
        </authorList>
    </citation>
    <scope>NUCLEOTIDE SEQUENCE [LARGE SCALE GENOMIC DNA]</scope>
</reference>
<dbReference type="EMBL" id="LN885086">
    <property type="protein sequence ID" value="CUQ65649.1"/>
    <property type="molecule type" value="Genomic_DNA"/>
</dbReference>
<name>A0A0S4KMG8_9BACT</name>
<dbReference type="STRING" id="1715989.NITINOP_0674"/>
<keyword evidence="3" id="KW-1185">Reference proteome</keyword>
<gene>
    <name evidence="2" type="ORF">NITINOP_0674</name>
</gene>
<feature type="transmembrane region" description="Helical" evidence="1">
    <location>
        <begin position="27"/>
        <end position="44"/>
    </location>
</feature>
<dbReference type="Proteomes" id="UP000066284">
    <property type="component" value="Chromosome 1"/>
</dbReference>
<keyword evidence="1" id="KW-1133">Transmembrane helix</keyword>
<protein>
    <submittedName>
        <fullName evidence="2">Uncharacterized protein</fullName>
    </submittedName>
</protein>
<sequence>MAEQLGHKPTWMGALLREMLGMPRRHIVVFLVATAALVMLEVELTEGWHLVHILELLGVMGFLYLLWAAWRARSDRFG</sequence>